<dbReference type="Pfam" id="PF01810">
    <property type="entry name" value="LysE"/>
    <property type="match status" value="1"/>
</dbReference>
<dbReference type="AlphaFoldDB" id="A0A1G6GLU0"/>
<proteinExistence type="predicted"/>
<sequence length="206" mass="22400">MLWASFAQGLGVGAGLIIAIGAQNAHVLRMAIKKQHVWLTVFGCILCDAIAIMVGVAGLGQSLQQSSLLMSIARWGGIIFLLWYAVQALKRSLFAQHALQVEQLSGQQMHLMVAVRLVLAVSLLNPHFYLDTIILLGSIGSQQPTSMLQYAFATGAICASMAWFILLGGTAKWLAPWLNNATAWRCIDALIAVMMFTVAYLLFRGH</sequence>
<dbReference type="InterPro" id="IPR001123">
    <property type="entry name" value="LeuE-type"/>
</dbReference>
<feature type="transmembrane region" description="Helical" evidence="6">
    <location>
        <begin position="72"/>
        <end position="89"/>
    </location>
</feature>
<evidence type="ECO:0000256" key="6">
    <source>
        <dbReference type="SAM" id="Phobius"/>
    </source>
</evidence>
<evidence type="ECO:0000313" key="7">
    <source>
        <dbReference type="EMBL" id="SDB82783.1"/>
    </source>
</evidence>
<evidence type="ECO:0000313" key="8">
    <source>
        <dbReference type="Proteomes" id="UP000242501"/>
    </source>
</evidence>
<evidence type="ECO:0000256" key="5">
    <source>
        <dbReference type="ARBA" id="ARBA00023136"/>
    </source>
</evidence>
<dbReference type="GO" id="GO:0005886">
    <property type="term" value="C:plasma membrane"/>
    <property type="evidence" value="ECO:0007669"/>
    <property type="project" value="UniProtKB-SubCell"/>
</dbReference>
<keyword evidence="2" id="KW-1003">Cell membrane</keyword>
<keyword evidence="8" id="KW-1185">Reference proteome</keyword>
<dbReference type="STRING" id="1219383.SAMN05421733_101373"/>
<keyword evidence="3 6" id="KW-0812">Transmembrane</keyword>
<evidence type="ECO:0000256" key="2">
    <source>
        <dbReference type="ARBA" id="ARBA00022475"/>
    </source>
</evidence>
<dbReference type="PANTHER" id="PTHR30086:SF20">
    <property type="entry name" value="ARGININE EXPORTER PROTEIN ARGO-RELATED"/>
    <property type="match status" value="1"/>
</dbReference>
<name>A0A1G6GLU0_9GAMM</name>
<reference evidence="8" key="1">
    <citation type="submission" date="2016-09" db="EMBL/GenBank/DDBJ databases">
        <authorList>
            <person name="Varghese N."/>
            <person name="Submissions S."/>
        </authorList>
    </citation>
    <scope>NUCLEOTIDE SEQUENCE [LARGE SCALE GENOMIC DNA]</scope>
    <source>
        <strain evidence="8">ANC 4422</strain>
    </source>
</reference>
<feature type="transmembrane region" description="Helical" evidence="6">
    <location>
        <begin position="183"/>
        <end position="203"/>
    </location>
</feature>
<organism evidence="7 8">
    <name type="scientific">Acinetobacter boissieri</name>
    <dbReference type="NCBI Taxonomy" id="1219383"/>
    <lineage>
        <taxon>Bacteria</taxon>
        <taxon>Pseudomonadati</taxon>
        <taxon>Pseudomonadota</taxon>
        <taxon>Gammaproteobacteria</taxon>
        <taxon>Moraxellales</taxon>
        <taxon>Moraxellaceae</taxon>
        <taxon>Acinetobacter</taxon>
    </lineage>
</organism>
<keyword evidence="5 6" id="KW-0472">Membrane</keyword>
<protein>
    <submittedName>
        <fullName evidence="7">L-lysine exporter family protein LysE/ArgO</fullName>
    </submittedName>
</protein>
<evidence type="ECO:0000256" key="3">
    <source>
        <dbReference type="ARBA" id="ARBA00022692"/>
    </source>
</evidence>
<dbReference type="Proteomes" id="UP000242501">
    <property type="component" value="Unassembled WGS sequence"/>
</dbReference>
<evidence type="ECO:0000256" key="4">
    <source>
        <dbReference type="ARBA" id="ARBA00022989"/>
    </source>
</evidence>
<feature type="transmembrane region" description="Helical" evidence="6">
    <location>
        <begin position="110"/>
        <end position="130"/>
    </location>
</feature>
<accession>A0A1G6GLU0</accession>
<comment type="subcellular location">
    <subcellularLocation>
        <location evidence="1">Cell membrane</location>
        <topology evidence="1">Multi-pass membrane protein</topology>
    </subcellularLocation>
</comment>
<feature type="transmembrane region" description="Helical" evidence="6">
    <location>
        <begin position="6"/>
        <end position="25"/>
    </location>
</feature>
<keyword evidence="4 6" id="KW-1133">Transmembrane helix</keyword>
<dbReference type="EMBL" id="FMYL01000001">
    <property type="protein sequence ID" value="SDB82783.1"/>
    <property type="molecule type" value="Genomic_DNA"/>
</dbReference>
<feature type="transmembrane region" description="Helical" evidence="6">
    <location>
        <begin position="37"/>
        <end position="60"/>
    </location>
</feature>
<dbReference type="PANTHER" id="PTHR30086">
    <property type="entry name" value="ARGININE EXPORTER PROTEIN ARGO"/>
    <property type="match status" value="1"/>
</dbReference>
<gene>
    <name evidence="7" type="ORF">SAMN05421733_101373</name>
</gene>
<dbReference type="GO" id="GO:0015171">
    <property type="term" value="F:amino acid transmembrane transporter activity"/>
    <property type="evidence" value="ECO:0007669"/>
    <property type="project" value="TreeGrafter"/>
</dbReference>
<evidence type="ECO:0000256" key="1">
    <source>
        <dbReference type="ARBA" id="ARBA00004651"/>
    </source>
</evidence>
<feature type="transmembrane region" description="Helical" evidence="6">
    <location>
        <begin position="150"/>
        <end position="171"/>
    </location>
</feature>